<dbReference type="InParanoid" id="I7M1Q2"/>
<dbReference type="EMBL" id="GG662666">
    <property type="protein sequence ID" value="EAR97335.1"/>
    <property type="molecule type" value="Genomic_DNA"/>
</dbReference>
<keyword evidence="2" id="KW-1185">Reference proteome</keyword>
<sequence length="175" mass="21479">MSFKQDTKQQVRDKEFSSAHQKFEYWIKNPESHTQNLFNKQDDFILTDQEKMIAGDIIREYNKKLDDFKRFINREYLSFDYKIHKCMYNHCYDDIFKSTAQVNQCIHKCHQGIEKADKFVNKQMDDFNLEFNTCLEKAQKRTKDIMNESFKCYDEMLNRFNNLKRMIKTEMDYYQ</sequence>
<accession>I7M1Q2</accession>
<dbReference type="KEGG" id="tet:TTHERM_00338150"/>
<dbReference type="InterPro" id="IPR008560">
    <property type="entry name" value="DUF842_euk"/>
</dbReference>
<dbReference type="OMA" id="CVIECTQ"/>
<dbReference type="OrthoDB" id="9975421at2759"/>
<organism evidence="1 2">
    <name type="scientific">Tetrahymena thermophila (strain SB210)</name>
    <dbReference type="NCBI Taxonomy" id="312017"/>
    <lineage>
        <taxon>Eukaryota</taxon>
        <taxon>Sar</taxon>
        <taxon>Alveolata</taxon>
        <taxon>Ciliophora</taxon>
        <taxon>Intramacronucleata</taxon>
        <taxon>Oligohymenophorea</taxon>
        <taxon>Hymenostomatida</taxon>
        <taxon>Tetrahymenina</taxon>
        <taxon>Tetrahymenidae</taxon>
        <taxon>Tetrahymena</taxon>
    </lineage>
</organism>
<dbReference type="Pfam" id="PF05811">
    <property type="entry name" value="DUF842"/>
    <property type="match status" value="1"/>
</dbReference>
<dbReference type="RefSeq" id="XP_001017580.1">
    <property type="nucleotide sequence ID" value="XM_001017580.2"/>
</dbReference>
<dbReference type="HOGENOM" id="CLU_1655577_0_0_1"/>
<protein>
    <submittedName>
        <fullName evidence="1">Uncharacterized protein</fullName>
    </submittedName>
</protein>
<dbReference type="Proteomes" id="UP000009168">
    <property type="component" value="Unassembled WGS sequence"/>
</dbReference>
<gene>
    <name evidence="1" type="ORF">TTHERM_00338150</name>
</gene>
<reference evidence="2" key="1">
    <citation type="journal article" date="2006" name="PLoS Biol.">
        <title>Macronuclear genome sequence of the ciliate Tetrahymena thermophila, a model eukaryote.</title>
        <authorList>
            <person name="Eisen J.A."/>
            <person name="Coyne R.S."/>
            <person name="Wu M."/>
            <person name="Wu D."/>
            <person name="Thiagarajan M."/>
            <person name="Wortman J.R."/>
            <person name="Badger J.H."/>
            <person name="Ren Q."/>
            <person name="Amedeo P."/>
            <person name="Jones K.M."/>
            <person name="Tallon L.J."/>
            <person name="Delcher A.L."/>
            <person name="Salzberg S.L."/>
            <person name="Silva J.C."/>
            <person name="Haas B.J."/>
            <person name="Majoros W.H."/>
            <person name="Farzad M."/>
            <person name="Carlton J.M."/>
            <person name="Smith R.K. Jr."/>
            <person name="Garg J."/>
            <person name="Pearlman R.E."/>
            <person name="Karrer K.M."/>
            <person name="Sun L."/>
            <person name="Manning G."/>
            <person name="Elde N.C."/>
            <person name="Turkewitz A.P."/>
            <person name="Asai D.J."/>
            <person name="Wilkes D.E."/>
            <person name="Wang Y."/>
            <person name="Cai H."/>
            <person name="Collins K."/>
            <person name="Stewart B.A."/>
            <person name="Lee S.R."/>
            <person name="Wilamowska K."/>
            <person name="Weinberg Z."/>
            <person name="Ruzzo W.L."/>
            <person name="Wloga D."/>
            <person name="Gaertig J."/>
            <person name="Frankel J."/>
            <person name="Tsao C.-C."/>
            <person name="Gorovsky M.A."/>
            <person name="Keeling P.J."/>
            <person name="Waller R.F."/>
            <person name="Patron N.J."/>
            <person name="Cherry J.M."/>
            <person name="Stover N.A."/>
            <person name="Krieger C.J."/>
            <person name="del Toro C."/>
            <person name="Ryder H.F."/>
            <person name="Williamson S.C."/>
            <person name="Barbeau R.A."/>
            <person name="Hamilton E.P."/>
            <person name="Orias E."/>
        </authorList>
    </citation>
    <scope>NUCLEOTIDE SEQUENCE [LARGE SCALE GENOMIC DNA]</scope>
    <source>
        <strain evidence="2">SB210</strain>
    </source>
</reference>
<name>I7M1Q2_TETTS</name>
<dbReference type="GeneID" id="7840851"/>
<dbReference type="AlphaFoldDB" id="I7M1Q2"/>
<proteinExistence type="predicted"/>
<evidence type="ECO:0000313" key="2">
    <source>
        <dbReference type="Proteomes" id="UP000009168"/>
    </source>
</evidence>
<evidence type="ECO:0000313" key="1">
    <source>
        <dbReference type="EMBL" id="EAR97335.1"/>
    </source>
</evidence>
<dbReference type="eggNOG" id="ENOG502T13P">
    <property type="taxonomic scope" value="Eukaryota"/>
</dbReference>